<protein>
    <submittedName>
        <fullName evidence="1">Endonuclease MutS2</fullName>
    </submittedName>
</protein>
<keyword evidence="1" id="KW-0540">Nuclease</keyword>
<proteinExistence type="predicted"/>
<feature type="non-terminal residue" evidence="1">
    <location>
        <position position="146"/>
    </location>
</feature>
<accession>A0A7Z7YSL9</accession>
<evidence type="ECO:0000313" key="2">
    <source>
        <dbReference type="Proteomes" id="UP000291949"/>
    </source>
</evidence>
<keyword evidence="1" id="KW-0378">Hydrolase</keyword>
<dbReference type="Proteomes" id="UP000291949">
    <property type="component" value="Unassembled WGS sequence"/>
</dbReference>
<keyword evidence="1" id="KW-0255">Endonuclease</keyword>
<dbReference type="GO" id="GO:0004519">
    <property type="term" value="F:endonuclease activity"/>
    <property type="evidence" value="ECO:0007669"/>
    <property type="project" value="UniProtKB-KW"/>
</dbReference>
<reference evidence="1 2" key="1">
    <citation type="journal article" date="2019" name="Sci. Transl. Med.">
        <title>Quorum sensing between bacterial species on the skin protects against epidermal injury in atopic dermatitis.</title>
        <authorList>
            <person name="Williams M.R."/>
        </authorList>
    </citation>
    <scope>NUCLEOTIDE SEQUENCE [LARGE SCALE GENOMIC DNA]</scope>
    <source>
        <strain evidence="1 2">H8</strain>
    </source>
</reference>
<organism evidence="1 2">
    <name type="scientific">Staphylococcus capitis</name>
    <dbReference type="NCBI Taxonomy" id="29388"/>
    <lineage>
        <taxon>Bacteria</taxon>
        <taxon>Bacillati</taxon>
        <taxon>Bacillota</taxon>
        <taxon>Bacilli</taxon>
        <taxon>Bacillales</taxon>
        <taxon>Staphylococcaceae</taxon>
        <taxon>Staphylococcus</taxon>
    </lineage>
</organism>
<name>A0A7Z7YSL9_STACP</name>
<evidence type="ECO:0000313" key="1">
    <source>
        <dbReference type="EMBL" id="TBW71782.1"/>
    </source>
</evidence>
<dbReference type="EMBL" id="SCHC01000377">
    <property type="protein sequence ID" value="TBW71782.1"/>
    <property type="molecule type" value="Genomic_DNA"/>
</dbReference>
<gene>
    <name evidence="1" type="ORF">EQ811_14545</name>
</gene>
<sequence>FEKIKSFVADETISDLGREKVQEMAPASNFDTVEFQMNETDEISQIYNKHRLPSLSGLAKVSPLVHRASIGGVLNVGELNRIKRLVQVQNQFKTFYNQMLEEDEEVKYPILHDKMNHLPILTDLFKEINEKCDAHDLFDHASYTLQ</sequence>
<dbReference type="AlphaFoldDB" id="A0A7Z7YSL9"/>
<comment type="caution">
    <text evidence="1">The sequence shown here is derived from an EMBL/GenBank/DDBJ whole genome shotgun (WGS) entry which is preliminary data.</text>
</comment>
<feature type="non-terminal residue" evidence="1">
    <location>
        <position position="1"/>
    </location>
</feature>